<dbReference type="CDD" id="cd05399">
    <property type="entry name" value="NT_Rel-Spo_like"/>
    <property type="match status" value="1"/>
</dbReference>
<reference evidence="3" key="1">
    <citation type="submission" date="2020-10" db="EMBL/GenBank/DDBJ databases">
        <authorList>
            <person name="Gilroy R."/>
        </authorList>
    </citation>
    <scope>NUCLEOTIDE SEQUENCE</scope>
    <source>
        <strain evidence="3">CHK178-757</strain>
    </source>
</reference>
<name>A0A9D1F5S6_9FIRM</name>
<comment type="pathway">
    <text evidence="1">Purine metabolism; ppGpp biosynthesis; ppGpp from GTP: step 1/2.</text>
</comment>
<dbReference type="EMBL" id="DVIT01000037">
    <property type="protein sequence ID" value="HIS47930.1"/>
    <property type="molecule type" value="Genomic_DNA"/>
</dbReference>
<dbReference type="InterPro" id="IPR043519">
    <property type="entry name" value="NT_sf"/>
</dbReference>
<sequence length="222" mass="26178">MTELEKVLSAFGGEDDDIENHTQMRKDFEEAMMMYEGAIREVRTKLEVLNDEFKVRSRRNPIHYINSRIKTPASILEKMKRRGYPVTMESLRENMHDIAGIRVICAYGSDIYSIAKMLMKQDDVMVLIVKDYIKNPKPNGYRSLHLVIEIPVYFSDKKQFIKVEVQIRTMAMDFWASLEHQIRYKTDGRPSEEISNELRECAEIIHETDARMERLYKTMQSL</sequence>
<dbReference type="Proteomes" id="UP000823927">
    <property type="component" value="Unassembled WGS sequence"/>
</dbReference>
<dbReference type="PANTHER" id="PTHR47837:SF2">
    <property type="entry name" value="GTP PYROPHOSPHOKINASE YWAC"/>
    <property type="match status" value="1"/>
</dbReference>
<comment type="caution">
    <text evidence="3">The sequence shown here is derived from an EMBL/GenBank/DDBJ whole genome shotgun (WGS) entry which is preliminary data.</text>
</comment>
<dbReference type="AlphaFoldDB" id="A0A9D1F5S6"/>
<gene>
    <name evidence="3" type="ORF">IAB46_10355</name>
</gene>
<dbReference type="SUPFAM" id="SSF81301">
    <property type="entry name" value="Nucleotidyltransferase"/>
    <property type="match status" value="1"/>
</dbReference>
<reference evidence="3" key="2">
    <citation type="journal article" date="2021" name="PeerJ">
        <title>Extensive microbial diversity within the chicken gut microbiome revealed by metagenomics and culture.</title>
        <authorList>
            <person name="Gilroy R."/>
            <person name="Ravi A."/>
            <person name="Getino M."/>
            <person name="Pursley I."/>
            <person name="Horton D.L."/>
            <person name="Alikhan N.F."/>
            <person name="Baker D."/>
            <person name="Gharbi K."/>
            <person name="Hall N."/>
            <person name="Watson M."/>
            <person name="Adriaenssens E.M."/>
            <person name="Foster-Nyarko E."/>
            <person name="Jarju S."/>
            <person name="Secka A."/>
            <person name="Antonio M."/>
            <person name="Oren A."/>
            <person name="Chaudhuri R.R."/>
            <person name="La Ragione R."/>
            <person name="Hildebrand F."/>
            <person name="Pallen M.J."/>
        </authorList>
    </citation>
    <scope>NUCLEOTIDE SEQUENCE</scope>
    <source>
        <strain evidence="3">CHK178-757</strain>
    </source>
</reference>
<dbReference type="GO" id="GO:0015969">
    <property type="term" value="P:guanosine tetraphosphate metabolic process"/>
    <property type="evidence" value="ECO:0007669"/>
    <property type="project" value="InterPro"/>
</dbReference>
<protein>
    <submittedName>
        <fullName evidence="3">GTP pyrophosphokinase family protein</fullName>
    </submittedName>
</protein>
<dbReference type="PANTHER" id="PTHR47837">
    <property type="entry name" value="GTP PYROPHOSPHOKINASE YJBM"/>
    <property type="match status" value="1"/>
</dbReference>
<dbReference type="Pfam" id="PF04607">
    <property type="entry name" value="RelA_SpoT"/>
    <property type="match status" value="1"/>
</dbReference>
<dbReference type="SMART" id="SM00954">
    <property type="entry name" value="RelA_SpoT"/>
    <property type="match status" value="1"/>
</dbReference>
<dbReference type="InterPro" id="IPR052366">
    <property type="entry name" value="GTP_Pyrophosphokinase"/>
</dbReference>
<accession>A0A9D1F5S6</accession>
<evidence type="ECO:0000313" key="4">
    <source>
        <dbReference type="Proteomes" id="UP000823927"/>
    </source>
</evidence>
<organism evidence="3 4">
    <name type="scientific">Candidatus Scybalocola faecigallinarum</name>
    <dbReference type="NCBI Taxonomy" id="2840941"/>
    <lineage>
        <taxon>Bacteria</taxon>
        <taxon>Bacillati</taxon>
        <taxon>Bacillota</taxon>
        <taxon>Clostridia</taxon>
        <taxon>Lachnospirales</taxon>
        <taxon>Lachnospiraceae</taxon>
        <taxon>Lachnospiraceae incertae sedis</taxon>
        <taxon>Candidatus Scybalocola (ex Gilroy et al. 2021)</taxon>
    </lineage>
</organism>
<feature type="domain" description="RelA/SpoT" evidence="2">
    <location>
        <begin position="67"/>
        <end position="190"/>
    </location>
</feature>
<evidence type="ECO:0000256" key="1">
    <source>
        <dbReference type="ARBA" id="ARBA00004976"/>
    </source>
</evidence>
<evidence type="ECO:0000259" key="2">
    <source>
        <dbReference type="SMART" id="SM00954"/>
    </source>
</evidence>
<proteinExistence type="predicted"/>
<dbReference type="Gene3D" id="1.10.287.860">
    <property type="entry name" value="Nucleotidyltransferase"/>
    <property type="match status" value="1"/>
</dbReference>
<evidence type="ECO:0000313" key="3">
    <source>
        <dbReference type="EMBL" id="HIS47930.1"/>
    </source>
</evidence>
<dbReference type="Gene3D" id="3.30.460.10">
    <property type="entry name" value="Beta Polymerase, domain 2"/>
    <property type="match status" value="1"/>
</dbReference>
<dbReference type="InterPro" id="IPR007685">
    <property type="entry name" value="RelA_SpoT"/>
</dbReference>